<name>A0A183Q7Q9_9TREM</name>
<dbReference type="EMBL" id="UZAL01052880">
    <property type="protein sequence ID" value="VDP87883.1"/>
    <property type="molecule type" value="Genomic_DNA"/>
</dbReference>
<accession>A0A183Q7Q9</accession>
<protein>
    <submittedName>
        <fullName evidence="1">Uncharacterized protein</fullName>
    </submittedName>
</protein>
<reference evidence="1 2" key="1">
    <citation type="submission" date="2018-11" db="EMBL/GenBank/DDBJ databases">
        <authorList>
            <consortium name="Pathogen Informatics"/>
        </authorList>
    </citation>
    <scope>NUCLEOTIDE SEQUENCE [LARGE SCALE GENOMIC DNA]</scope>
    <source>
        <strain>Denwood</strain>
        <strain evidence="2">Zambia</strain>
    </source>
</reference>
<dbReference type="STRING" id="31246.A0A183Q7Q9"/>
<gene>
    <name evidence="1" type="ORF">SMTD_LOCUS22646</name>
</gene>
<organism evidence="1 2">
    <name type="scientific">Schistosoma mattheei</name>
    <dbReference type="NCBI Taxonomy" id="31246"/>
    <lineage>
        <taxon>Eukaryota</taxon>
        <taxon>Metazoa</taxon>
        <taxon>Spiralia</taxon>
        <taxon>Lophotrochozoa</taxon>
        <taxon>Platyhelminthes</taxon>
        <taxon>Trematoda</taxon>
        <taxon>Digenea</taxon>
        <taxon>Strigeidida</taxon>
        <taxon>Schistosomatoidea</taxon>
        <taxon>Schistosomatidae</taxon>
        <taxon>Schistosoma</taxon>
    </lineage>
</organism>
<proteinExistence type="predicted"/>
<dbReference type="AlphaFoldDB" id="A0A183Q7Q9"/>
<dbReference type="Proteomes" id="UP000269396">
    <property type="component" value="Unassembled WGS sequence"/>
</dbReference>
<evidence type="ECO:0000313" key="2">
    <source>
        <dbReference type="Proteomes" id="UP000269396"/>
    </source>
</evidence>
<evidence type="ECO:0000313" key="1">
    <source>
        <dbReference type="EMBL" id="VDP87883.1"/>
    </source>
</evidence>
<sequence length="167" mass="19805">MSPNPLNSDSFSLTPPTPNEMRYLFNDQLTDLSNTMMNMKPMIKTNSKTFNDSNELPSQLDLCNKNNLKIEYSEYSPELKRFNKNYYESFQADKEEEEEEEKDHVDDMKNSKKMNITYDNETNDDDIIENNDMIEDDNEDNVDSNALTPRFHSKVRVFCFFHYFDNI</sequence>
<keyword evidence="2" id="KW-1185">Reference proteome</keyword>